<comment type="subcellular location">
    <subcellularLocation>
        <location evidence="3">Cytoplasm</location>
        <location evidence="3">Cytoskeleton</location>
        <location evidence="3">Microtubule organizing center</location>
        <location evidence="3">Centrosome</location>
    </subcellularLocation>
    <subcellularLocation>
        <location evidence="2">Cytoplasm</location>
        <location evidence="2">Cytoskeleton</location>
        <location evidence="2">Spindle</location>
    </subcellularLocation>
    <subcellularLocation>
        <location evidence="5">Cytoplasm</location>
        <location evidence="5">Cytosol</location>
    </subcellularLocation>
    <subcellularLocation>
        <location evidence="4">Lysosome</location>
    </subcellularLocation>
    <subcellularLocation>
        <location evidence="1">Nucleus</location>
    </subcellularLocation>
</comment>
<keyword evidence="11" id="KW-0677">Repeat</keyword>
<evidence type="ECO:0000256" key="2">
    <source>
        <dbReference type="ARBA" id="ARBA00004186"/>
    </source>
</evidence>
<evidence type="ECO:0000256" key="15">
    <source>
        <dbReference type="ARBA" id="ARBA00023228"/>
    </source>
</evidence>
<dbReference type="GO" id="GO:0043161">
    <property type="term" value="P:proteasome-mediated ubiquitin-dependent protein catabolic process"/>
    <property type="evidence" value="ECO:0007669"/>
    <property type="project" value="TreeGrafter"/>
</dbReference>
<dbReference type="SMART" id="SM00612">
    <property type="entry name" value="Kelch"/>
    <property type="match status" value="6"/>
</dbReference>
<dbReference type="FunFam" id="3.30.710.10:FF:000083">
    <property type="entry name" value="Kelch-like family member 22"/>
    <property type="match status" value="1"/>
</dbReference>
<keyword evidence="9" id="KW-0963">Cytoplasm</keyword>
<dbReference type="Pfam" id="PF00651">
    <property type="entry name" value="BTB"/>
    <property type="match status" value="1"/>
</dbReference>
<dbReference type="AlphaFoldDB" id="A0AAD8D099"/>
<evidence type="ECO:0000256" key="3">
    <source>
        <dbReference type="ARBA" id="ARBA00004300"/>
    </source>
</evidence>
<keyword evidence="17" id="KW-0131">Cell cycle</keyword>
<comment type="pathway">
    <text evidence="6">Protein modification; protein ubiquitination.</text>
</comment>
<dbReference type="PANTHER" id="PTHR45632">
    <property type="entry name" value="LD33804P"/>
    <property type="match status" value="1"/>
</dbReference>
<dbReference type="InterPro" id="IPR011333">
    <property type="entry name" value="SKP1/BTB/POZ_sf"/>
</dbReference>
<dbReference type="InterPro" id="IPR000210">
    <property type="entry name" value="BTB/POZ_dom"/>
</dbReference>
<reference evidence="20" key="1">
    <citation type="submission" date="2022-02" db="EMBL/GenBank/DDBJ databases">
        <title>Atlantic sturgeon de novo genome assembly.</title>
        <authorList>
            <person name="Stock M."/>
            <person name="Klopp C."/>
            <person name="Guiguen Y."/>
            <person name="Cabau C."/>
            <person name="Parinello H."/>
            <person name="Santidrian Yebra-Pimentel E."/>
            <person name="Kuhl H."/>
            <person name="Dirks R.P."/>
            <person name="Guessner J."/>
            <person name="Wuertz S."/>
            <person name="Du K."/>
            <person name="Schartl M."/>
        </authorList>
    </citation>
    <scope>NUCLEOTIDE SEQUENCE</scope>
    <source>
        <strain evidence="20">STURGEONOMICS-FGT-2020</strain>
        <tissue evidence="20">Whole blood</tissue>
    </source>
</reference>
<dbReference type="PROSITE" id="PS50097">
    <property type="entry name" value="BTB"/>
    <property type="match status" value="1"/>
</dbReference>
<evidence type="ECO:0000256" key="16">
    <source>
        <dbReference type="ARBA" id="ARBA00023242"/>
    </source>
</evidence>
<dbReference type="InterPro" id="IPR006652">
    <property type="entry name" value="Kelch_1"/>
</dbReference>
<keyword evidence="12" id="KW-0498">Mitosis</keyword>
<evidence type="ECO:0000256" key="8">
    <source>
        <dbReference type="ARBA" id="ARBA00022441"/>
    </source>
</evidence>
<evidence type="ECO:0000313" key="20">
    <source>
        <dbReference type="EMBL" id="KAK1160190.1"/>
    </source>
</evidence>
<evidence type="ECO:0000256" key="13">
    <source>
        <dbReference type="ARBA" id="ARBA00022786"/>
    </source>
</evidence>
<evidence type="ECO:0000256" key="1">
    <source>
        <dbReference type="ARBA" id="ARBA00004123"/>
    </source>
</evidence>
<evidence type="ECO:0000256" key="12">
    <source>
        <dbReference type="ARBA" id="ARBA00022776"/>
    </source>
</evidence>
<dbReference type="Gene3D" id="3.30.710.10">
    <property type="entry name" value="Potassium Channel Kv1.1, Chain A"/>
    <property type="match status" value="1"/>
</dbReference>
<evidence type="ECO:0000256" key="9">
    <source>
        <dbReference type="ARBA" id="ARBA00022490"/>
    </source>
</evidence>
<dbReference type="FunFam" id="1.25.40.420:FF:000018">
    <property type="entry name" value="Kelch-like family member 22"/>
    <property type="match status" value="1"/>
</dbReference>
<dbReference type="Pfam" id="PF01344">
    <property type="entry name" value="Kelch_1"/>
    <property type="match status" value="1"/>
</dbReference>
<evidence type="ECO:0000256" key="6">
    <source>
        <dbReference type="ARBA" id="ARBA00004906"/>
    </source>
</evidence>
<dbReference type="Gene3D" id="2.120.10.80">
    <property type="entry name" value="Kelch-type beta propeller"/>
    <property type="match status" value="1"/>
</dbReference>
<keyword evidence="16" id="KW-0539">Nucleus</keyword>
<dbReference type="GO" id="GO:0005827">
    <property type="term" value="C:polar microtubule"/>
    <property type="evidence" value="ECO:0007669"/>
    <property type="project" value="TreeGrafter"/>
</dbReference>
<keyword evidence="10" id="KW-0132">Cell division</keyword>
<feature type="region of interest" description="Disordered" evidence="18">
    <location>
        <begin position="1"/>
        <end position="27"/>
    </location>
</feature>
<sequence>MAEDRELNQVGKAPGPQPPPQCSSQTYRSSAHSQSLLEGLVALRNSRILFDVSLVVEGKAIEAHRILLAASCDYFRGMFAGGLREMQEKEVQVHGVSYTAMCKLLDFIYTAELELNLENVQEILAAACLLQIQDVIGFCCDFLISWVDDDNIMEVYKLADLFGLSQLSAKVDAYILKNFLAFSRTPAYRQLPLDKIYSLLSSNQLEVGSENEVYEAALLYHYTPEQVETDQVSLQDSLKLLETVRFCLMEKHVLQRLHDKLNDCPLKDRLAAALHYHEKEALQTVLQSPQTQLRSEFRCIVGFGGMYSSRSETLSNEAKFLNPVTGEWRSLTAAQAPRMSNQGIAVIDNFVYLIGGDNNTRGFRAESRCWRYDPRHDRWFQIQSMQQQHADHCVCALGGYLYTIGGRDYHNELKVVERYDPQTNTWEFVDPLKQEVYAHAGAVLDGKIYITCGRRGPIYLNETHCYDPETNQWESRAASPIGRAWHGMAGLNGRVYIIGGSNDNLGYRRDILRVACYNPAIDEWTTVSPLPSGHGEPGIAVLDNRIFVLGGRSHNRGSRTDYVHVYDAEVDRWVNGTTFDDDISGLAACVLVLPYSVVMDTENRTSERRSFLISHNRTFDDVMSLDDWDESDGSSED</sequence>
<dbReference type="GO" id="GO:0051301">
    <property type="term" value="P:cell division"/>
    <property type="evidence" value="ECO:0007669"/>
    <property type="project" value="UniProtKB-KW"/>
</dbReference>
<keyword evidence="14" id="KW-0206">Cytoskeleton</keyword>
<evidence type="ECO:0000256" key="18">
    <source>
        <dbReference type="SAM" id="MobiDB-lite"/>
    </source>
</evidence>
<dbReference type="SMART" id="SM00875">
    <property type="entry name" value="BACK"/>
    <property type="match status" value="1"/>
</dbReference>
<gene>
    <name evidence="20" type="primary">klhl22</name>
    <name evidence="20" type="ORF">AOXY_G21709</name>
</gene>
<accession>A0AAD8D099</accession>
<dbReference type="PANTHER" id="PTHR45632:SF5">
    <property type="entry name" value="KELCH-LIKE PROTEIN 22"/>
    <property type="match status" value="1"/>
</dbReference>
<comment type="caution">
    <text evidence="20">The sequence shown here is derived from an EMBL/GenBank/DDBJ whole genome shotgun (WGS) entry which is preliminary data.</text>
</comment>
<dbReference type="Proteomes" id="UP001230051">
    <property type="component" value="Unassembled WGS sequence"/>
</dbReference>
<evidence type="ECO:0000313" key="21">
    <source>
        <dbReference type="Proteomes" id="UP001230051"/>
    </source>
</evidence>
<evidence type="ECO:0000256" key="17">
    <source>
        <dbReference type="ARBA" id="ARBA00023306"/>
    </source>
</evidence>
<evidence type="ECO:0000256" key="7">
    <source>
        <dbReference type="ARBA" id="ARBA00019858"/>
    </source>
</evidence>
<dbReference type="Pfam" id="PF07707">
    <property type="entry name" value="BACK"/>
    <property type="match status" value="1"/>
</dbReference>
<keyword evidence="8" id="KW-0880">Kelch repeat</keyword>
<organism evidence="20 21">
    <name type="scientific">Acipenser oxyrinchus oxyrinchus</name>
    <dbReference type="NCBI Taxonomy" id="40147"/>
    <lineage>
        <taxon>Eukaryota</taxon>
        <taxon>Metazoa</taxon>
        <taxon>Chordata</taxon>
        <taxon>Craniata</taxon>
        <taxon>Vertebrata</taxon>
        <taxon>Euteleostomi</taxon>
        <taxon>Actinopterygii</taxon>
        <taxon>Chondrostei</taxon>
        <taxon>Acipenseriformes</taxon>
        <taxon>Acipenseridae</taxon>
        <taxon>Acipenser</taxon>
    </lineage>
</organism>
<dbReference type="SMART" id="SM00225">
    <property type="entry name" value="BTB"/>
    <property type="match status" value="1"/>
</dbReference>
<dbReference type="GO" id="GO:1904263">
    <property type="term" value="P:positive regulation of TORC1 signaling"/>
    <property type="evidence" value="ECO:0007669"/>
    <property type="project" value="TreeGrafter"/>
</dbReference>
<dbReference type="GO" id="GO:0005764">
    <property type="term" value="C:lysosome"/>
    <property type="evidence" value="ECO:0007669"/>
    <property type="project" value="UniProtKB-SubCell"/>
</dbReference>
<dbReference type="PIRSF" id="PIRSF037037">
    <property type="entry name" value="Kelch-like_protein_gigaxonin"/>
    <property type="match status" value="1"/>
</dbReference>
<dbReference type="GO" id="GO:0072686">
    <property type="term" value="C:mitotic spindle"/>
    <property type="evidence" value="ECO:0007669"/>
    <property type="project" value="TreeGrafter"/>
</dbReference>
<name>A0AAD8D099_ACIOX</name>
<dbReference type="InterPro" id="IPR017096">
    <property type="entry name" value="BTB-kelch_protein"/>
</dbReference>
<evidence type="ECO:0000256" key="10">
    <source>
        <dbReference type="ARBA" id="ARBA00022618"/>
    </source>
</evidence>
<dbReference type="GO" id="GO:0005634">
    <property type="term" value="C:nucleus"/>
    <property type="evidence" value="ECO:0007669"/>
    <property type="project" value="UniProtKB-SubCell"/>
</dbReference>
<dbReference type="GO" id="GO:0005813">
    <property type="term" value="C:centrosome"/>
    <property type="evidence" value="ECO:0007669"/>
    <property type="project" value="UniProtKB-SubCell"/>
</dbReference>
<protein>
    <recommendedName>
        <fullName evidence="7">Kelch-like protein 22</fullName>
    </recommendedName>
</protein>
<dbReference type="CDD" id="cd18461">
    <property type="entry name" value="BACK_KLHL22"/>
    <property type="match status" value="1"/>
</dbReference>
<dbReference type="InterPro" id="IPR030575">
    <property type="entry name" value="KLHL22_BACK"/>
</dbReference>
<evidence type="ECO:0000256" key="14">
    <source>
        <dbReference type="ARBA" id="ARBA00023212"/>
    </source>
</evidence>
<dbReference type="InterPro" id="IPR011705">
    <property type="entry name" value="BACK"/>
</dbReference>
<dbReference type="Gene3D" id="1.25.40.420">
    <property type="match status" value="1"/>
</dbReference>
<dbReference type="GO" id="GO:0031463">
    <property type="term" value="C:Cul3-RING ubiquitin ligase complex"/>
    <property type="evidence" value="ECO:0007669"/>
    <property type="project" value="InterPro"/>
</dbReference>
<evidence type="ECO:0000256" key="4">
    <source>
        <dbReference type="ARBA" id="ARBA00004371"/>
    </source>
</evidence>
<dbReference type="SUPFAM" id="SSF54695">
    <property type="entry name" value="POZ domain"/>
    <property type="match status" value="1"/>
</dbReference>
<dbReference type="GO" id="GO:0005829">
    <property type="term" value="C:cytosol"/>
    <property type="evidence" value="ECO:0007669"/>
    <property type="project" value="UniProtKB-SubCell"/>
</dbReference>
<proteinExistence type="predicted"/>
<keyword evidence="15" id="KW-0458">Lysosome</keyword>
<dbReference type="InterPro" id="IPR015915">
    <property type="entry name" value="Kelch-typ_b-propeller"/>
</dbReference>
<evidence type="ECO:0000256" key="5">
    <source>
        <dbReference type="ARBA" id="ARBA00004514"/>
    </source>
</evidence>
<dbReference type="GO" id="GO:0006513">
    <property type="term" value="P:protein monoubiquitination"/>
    <property type="evidence" value="ECO:0007669"/>
    <property type="project" value="InterPro"/>
</dbReference>
<dbReference type="EMBL" id="JAGXEW010000021">
    <property type="protein sequence ID" value="KAK1160190.1"/>
    <property type="molecule type" value="Genomic_DNA"/>
</dbReference>
<keyword evidence="21" id="KW-1185">Reference proteome</keyword>
<feature type="domain" description="BTB" evidence="19">
    <location>
        <begin position="50"/>
        <end position="117"/>
    </location>
</feature>
<dbReference type="Pfam" id="PF24681">
    <property type="entry name" value="Kelch_KLHDC2_KLHL20_DRC7"/>
    <property type="match status" value="1"/>
</dbReference>
<keyword evidence="13" id="KW-0833">Ubl conjugation pathway</keyword>
<evidence type="ECO:0000256" key="11">
    <source>
        <dbReference type="ARBA" id="ARBA00022737"/>
    </source>
</evidence>
<dbReference type="CDD" id="cd18251">
    <property type="entry name" value="BTB_POZ_KLHL22"/>
    <property type="match status" value="1"/>
</dbReference>
<evidence type="ECO:0000259" key="19">
    <source>
        <dbReference type="PROSITE" id="PS50097"/>
    </source>
</evidence>
<dbReference type="SUPFAM" id="SSF117281">
    <property type="entry name" value="Kelch motif"/>
    <property type="match status" value="1"/>
</dbReference>